<evidence type="ECO:0000256" key="2">
    <source>
        <dbReference type="ARBA" id="ARBA00023125"/>
    </source>
</evidence>
<reference evidence="6" key="1">
    <citation type="submission" date="2016-11" db="EMBL/GenBank/DDBJ databases">
        <authorList>
            <person name="Varghese N."/>
            <person name="Submissions S."/>
        </authorList>
    </citation>
    <scope>NUCLEOTIDE SEQUENCE [LARGE SCALE GENOMIC DNA]</scope>
    <source>
        <strain evidence="6">DSM 22638</strain>
    </source>
</reference>
<dbReference type="CDD" id="cd00090">
    <property type="entry name" value="HTH_ARSR"/>
    <property type="match status" value="1"/>
</dbReference>
<dbReference type="PANTHER" id="PTHR30154:SF34">
    <property type="entry name" value="TRANSCRIPTIONAL REGULATOR AZLB"/>
    <property type="match status" value="1"/>
</dbReference>
<dbReference type="PROSITE" id="PS50956">
    <property type="entry name" value="HTH_ASNC_2"/>
    <property type="match status" value="1"/>
</dbReference>
<accession>A0A1M5JWH6</accession>
<dbReference type="GO" id="GO:0005829">
    <property type="term" value="C:cytosol"/>
    <property type="evidence" value="ECO:0007669"/>
    <property type="project" value="TreeGrafter"/>
</dbReference>
<dbReference type="Gene3D" id="3.30.70.920">
    <property type="match status" value="1"/>
</dbReference>
<feature type="domain" description="HTH asnC-type" evidence="4">
    <location>
        <begin position="5"/>
        <end position="82"/>
    </location>
</feature>
<evidence type="ECO:0000256" key="3">
    <source>
        <dbReference type="ARBA" id="ARBA00023163"/>
    </source>
</evidence>
<gene>
    <name evidence="5" type="ORF">SAMN04488116_1245</name>
</gene>
<name>A0A1M5JWH6_9FLAO</name>
<evidence type="ECO:0000313" key="5">
    <source>
        <dbReference type="EMBL" id="SHG44640.1"/>
    </source>
</evidence>
<evidence type="ECO:0000256" key="1">
    <source>
        <dbReference type="ARBA" id="ARBA00023015"/>
    </source>
</evidence>
<dbReference type="InterPro" id="IPR019888">
    <property type="entry name" value="Tscrpt_reg_AsnC-like"/>
</dbReference>
<dbReference type="PRINTS" id="PR00033">
    <property type="entry name" value="HTHASNC"/>
</dbReference>
<keyword evidence="2" id="KW-0238">DNA-binding</keyword>
<dbReference type="PANTHER" id="PTHR30154">
    <property type="entry name" value="LEUCINE-RESPONSIVE REGULATORY PROTEIN"/>
    <property type="match status" value="1"/>
</dbReference>
<evidence type="ECO:0000313" key="6">
    <source>
        <dbReference type="Proteomes" id="UP000184532"/>
    </source>
</evidence>
<dbReference type="AlphaFoldDB" id="A0A1M5JWH6"/>
<dbReference type="Pfam" id="PF13412">
    <property type="entry name" value="HTH_24"/>
    <property type="match status" value="1"/>
</dbReference>
<sequence length="155" mass="17643">MQEKLDAIDREILKILEKDAKTIAKDIAEHLGLTKTPVYERIRRLEQEGFIQNYSAIINKDKVEQSITVFSFVSLEAQKGHLMDDFLNQVKQLDEVTECFVVGGEFDFLLKVIVKDLDAYYSFAKSKIASLPNIGAVKSAFVLKEVKNENTFPLL</sequence>
<dbReference type="InterPro" id="IPR000485">
    <property type="entry name" value="AsnC-type_HTH_dom"/>
</dbReference>
<dbReference type="InterPro" id="IPR036390">
    <property type="entry name" value="WH_DNA-bd_sf"/>
</dbReference>
<dbReference type="InterPro" id="IPR011991">
    <property type="entry name" value="ArsR-like_HTH"/>
</dbReference>
<dbReference type="InterPro" id="IPR036388">
    <property type="entry name" value="WH-like_DNA-bd_sf"/>
</dbReference>
<dbReference type="SMART" id="SM00344">
    <property type="entry name" value="HTH_ASNC"/>
    <property type="match status" value="1"/>
</dbReference>
<dbReference type="InterPro" id="IPR019887">
    <property type="entry name" value="Tscrpt_reg_AsnC/Lrp_C"/>
</dbReference>
<keyword evidence="6" id="KW-1185">Reference proteome</keyword>
<protein>
    <submittedName>
        <fullName evidence="5">Lrp/AsnC family transcriptional regulator, leucine-responsive regulatory protein</fullName>
    </submittedName>
</protein>
<dbReference type="GO" id="GO:0043200">
    <property type="term" value="P:response to amino acid"/>
    <property type="evidence" value="ECO:0007669"/>
    <property type="project" value="TreeGrafter"/>
</dbReference>
<dbReference type="InterPro" id="IPR011008">
    <property type="entry name" value="Dimeric_a/b-barrel"/>
</dbReference>
<dbReference type="GO" id="GO:0043565">
    <property type="term" value="F:sequence-specific DNA binding"/>
    <property type="evidence" value="ECO:0007669"/>
    <property type="project" value="InterPro"/>
</dbReference>
<dbReference type="Pfam" id="PF01037">
    <property type="entry name" value="AsnC_trans_reg"/>
    <property type="match status" value="1"/>
</dbReference>
<evidence type="ECO:0000259" key="4">
    <source>
        <dbReference type="PROSITE" id="PS50956"/>
    </source>
</evidence>
<keyword evidence="3" id="KW-0804">Transcription</keyword>
<dbReference type="OrthoDB" id="9800326at2"/>
<organism evidence="5 6">
    <name type="scientific">Flagellimonas flava</name>
    <dbReference type="NCBI Taxonomy" id="570519"/>
    <lineage>
        <taxon>Bacteria</taxon>
        <taxon>Pseudomonadati</taxon>
        <taxon>Bacteroidota</taxon>
        <taxon>Flavobacteriia</taxon>
        <taxon>Flavobacteriales</taxon>
        <taxon>Flavobacteriaceae</taxon>
        <taxon>Flagellimonas</taxon>
    </lineage>
</organism>
<dbReference type="GO" id="GO:0006355">
    <property type="term" value="P:regulation of DNA-templated transcription"/>
    <property type="evidence" value="ECO:0007669"/>
    <property type="project" value="UniProtKB-ARBA"/>
</dbReference>
<dbReference type="Gene3D" id="1.10.10.10">
    <property type="entry name" value="Winged helix-like DNA-binding domain superfamily/Winged helix DNA-binding domain"/>
    <property type="match status" value="1"/>
</dbReference>
<dbReference type="Proteomes" id="UP000184532">
    <property type="component" value="Unassembled WGS sequence"/>
</dbReference>
<dbReference type="STRING" id="570519.SAMN04488116_1245"/>
<dbReference type="SUPFAM" id="SSF54909">
    <property type="entry name" value="Dimeric alpha+beta barrel"/>
    <property type="match status" value="1"/>
</dbReference>
<dbReference type="RefSeq" id="WP_073177350.1">
    <property type="nucleotide sequence ID" value="NZ_FQWL01000002.1"/>
</dbReference>
<dbReference type="EMBL" id="FQWL01000002">
    <property type="protein sequence ID" value="SHG44640.1"/>
    <property type="molecule type" value="Genomic_DNA"/>
</dbReference>
<keyword evidence="1" id="KW-0805">Transcription regulation</keyword>
<proteinExistence type="predicted"/>
<dbReference type="SUPFAM" id="SSF46785">
    <property type="entry name" value="Winged helix' DNA-binding domain"/>
    <property type="match status" value="1"/>
</dbReference>